<dbReference type="EMBL" id="CP016414">
    <property type="protein sequence ID" value="ANU35957.1"/>
    <property type="molecule type" value="Genomic_DNA"/>
</dbReference>
<dbReference type="PANTHER" id="PTHR30028">
    <property type="entry name" value="UPF0014 INNER MEMBRANE PROTEIN YBBM-RELATED"/>
    <property type="match status" value="1"/>
</dbReference>
<keyword evidence="8" id="KW-1185">Reference proteome</keyword>
<evidence type="ECO:0000256" key="1">
    <source>
        <dbReference type="ARBA" id="ARBA00004141"/>
    </source>
</evidence>
<dbReference type="PANTHER" id="PTHR30028:SF0">
    <property type="entry name" value="PROTEIN ALUMINUM SENSITIVE 3"/>
    <property type="match status" value="1"/>
</dbReference>
<protein>
    <submittedName>
        <fullName evidence="7">UPF0014 membrane protein</fullName>
    </submittedName>
</protein>
<feature type="transmembrane region" description="Helical" evidence="6">
    <location>
        <begin position="224"/>
        <end position="250"/>
    </location>
</feature>
<evidence type="ECO:0000256" key="4">
    <source>
        <dbReference type="ARBA" id="ARBA00022989"/>
    </source>
</evidence>
<feature type="transmembrane region" description="Helical" evidence="6">
    <location>
        <begin position="190"/>
        <end position="212"/>
    </location>
</feature>
<comment type="subcellular location">
    <subcellularLocation>
        <location evidence="1">Membrane</location>
        <topology evidence="1">Multi-pass membrane protein</topology>
    </subcellularLocation>
</comment>
<dbReference type="Proteomes" id="UP000092528">
    <property type="component" value="Chromosome 1"/>
</dbReference>
<gene>
    <name evidence="7" type="ORF">VSVS05_00825</name>
</gene>
<keyword evidence="5 6" id="KW-0472">Membrane</keyword>
<dbReference type="InterPro" id="IPR005226">
    <property type="entry name" value="UPF0014_fam"/>
</dbReference>
<dbReference type="Pfam" id="PF03649">
    <property type="entry name" value="UPF0014"/>
    <property type="match status" value="1"/>
</dbReference>
<dbReference type="GeneID" id="96871178"/>
<dbReference type="AlphaFoldDB" id="A0A1C7F832"/>
<feature type="transmembrane region" description="Helical" evidence="6">
    <location>
        <begin position="6"/>
        <end position="25"/>
    </location>
</feature>
<dbReference type="PATRIC" id="fig|45658.7.peg.790"/>
<comment type="similarity">
    <text evidence="2">Belongs to the UPF0014 family.</text>
</comment>
<evidence type="ECO:0000256" key="5">
    <source>
        <dbReference type="ARBA" id="ARBA00023136"/>
    </source>
</evidence>
<evidence type="ECO:0000256" key="2">
    <source>
        <dbReference type="ARBA" id="ARBA00005268"/>
    </source>
</evidence>
<keyword evidence="3 6" id="KW-0812">Transmembrane</keyword>
<feature type="transmembrane region" description="Helical" evidence="6">
    <location>
        <begin position="129"/>
        <end position="151"/>
    </location>
</feature>
<evidence type="ECO:0000313" key="7">
    <source>
        <dbReference type="EMBL" id="ANU35957.1"/>
    </source>
</evidence>
<evidence type="ECO:0000313" key="8">
    <source>
        <dbReference type="Proteomes" id="UP000092528"/>
    </source>
</evidence>
<sequence>MASVVDIPWVTLTLFLSTLLIPIMISRQLQLCIEKELFVSIGRMFIQLILVGLYLEYLFQINSLAINLAWLLVMLLIGASAIVSKTNLPKKMLLLPTALGLLVGLLPILALICLAVIRPTPVYNAQYLIPLAGMLLGNSLSGNIVALQNLFSSFEQRKAEYEGAIALGASPRFASLPFVREAIQKSLAPSLASMSTMGIVTLPGMMTGQILGGASPMIAIKYQLMIMVAIFVVLSISTTVTLSLAVRICINNNGRILAKPHNN</sequence>
<organism evidence="7 8">
    <name type="scientific">Vibrio scophthalmi</name>
    <dbReference type="NCBI Taxonomy" id="45658"/>
    <lineage>
        <taxon>Bacteria</taxon>
        <taxon>Pseudomonadati</taxon>
        <taxon>Pseudomonadota</taxon>
        <taxon>Gammaproteobacteria</taxon>
        <taxon>Vibrionales</taxon>
        <taxon>Vibrionaceae</taxon>
        <taxon>Vibrio</taxon>
    </lineage>
</organism>
<evidence type="ECO:0000256" key="3">
    <source>
        <dbReference type="ARBA" id="ARBA00022692"/>
    </source>
</evidence>
<reference evidence="7 8" key="1">
    <citation type="submission" date="2016-07" db="EMBL/GenBank/DDBJ databases">
        <title>Genome sequencing of Vibrio scophthalmi strain VS-05, an isolated from Paralichthys olivaceus.</title>
        <authorList>
            <person name="Han H.-J."/>
        </authorList>
    </citation>
    <scope>NUCLEOTIDE SEQUENCE [LARGE SCALE GENOMIC DNA]</scope>
    <source>
        <strain evidence="7 8">VS-05</strain>
    </source>
</reference>
<name>A0A1C7F832_9VIBR</name>
<feature type="transmembrane region" description="Helical" evidence="6">
    <location>
        <begin position="94"/>
        <end position="117"/>
    </location>
</feature>
<feature type="transmembrane region" description="Helical" evidence="6">
    <location>
        <begin position="61"/>
        <end position="82"/>
    </location>
</feature>
<accession>A0A1C7F832</accession>
<proteinExistence type="inferred from homology"/>
<dbReference type="RefSeq" id="WP_005600077.1">
    <property type="nucleotide sequence ID" value="NZ_CP016414.1"/>
</dbReference>
<keyword evidence="4 6" id="KW-1133">Transmembrane helix</keyword>
<feature type="transmembrane region" description="Helical" evidence="6">
    <location>
        <begin position="37"/>
        <end position="55"/>
    </location>
</feature>
<evidence type="ECO:0000256" key="6">
    <source>
        <dbReference type="SAM" id="Phobius"/>
    </source>
</evidence>
<dbReference type="GO" id="GO:0005886">
    <property type="term" value="C:plasma membrane"/>
    <property type="evidence" value="ECO:0007669"/>
    <property type="project" value="TreeGrafter"/>
</dbReference>